<feature type="region of interest" description="Disordered" evidence="1">
    <location>
        <begin position="133"/>
        <end position="154"/>
    </location>
</feature>
<comment type="caution">
    <text evidence="2">The sequence shown here is derived from an EMBL/GenBank/DDBJ whole genome shotgun (WGS) entry which is preliminary data.</text>
</comment>
<dbReference type="Proteomes" id="UP000746747">
    <property type="component" value="Unassembled WGS sequence"/>
</dbReference>
<protein>
    <submittedName>
        <fullName evidence="2">Uncharacterized protein</fullName>
    </submittedName>
</protein>
<organism evidence="2 3">
    <name type="scientific">Cercopithifilaria johnstoni</name>
    <dbReference type="NCBI Taxonomy" id="2874296"/>
    <lineage>
        <taxon>Eukaryota</taxon>
        <taxon>Metazoa</taxon>
        <taxon>Ecdysozoa</taxon>
        <taxon>Nematoda</taxon>
        <taxon>Chromadorea</taxon>
        <taxon>Rhabditida</taxon>
        <taxon>Spirurina</taxon>
        <taxon>Spiruromorpha</taxon>
        <taxon>Filarioidea</taxon>
        <taxon>Onchocercidae</taxon>
        <taxon>Cercopithifilaria</taxon>
    </lineage>
</organism>
<dbReference type="AlphaFoldDB" id="A0A8J2MKW4"/>
<feature type="compositionally biased region" description="Pro residues" evidence="1">
    <location>
        <begin position="10"/>
        <end position="23"/>
    </location>
</feature>
<dbReference type="OrthoDB" id="73680at2759"/>
<gene>
    <name evidence="2" type="ORF">CJOHNSTONI_LOCUS2889</name>
</gene>
<evidence type="ECO:0000313" key="3">
    <source>
        <dbReference type="Proteomes" id="UP000746747"/>
    </source>
</evidence>
<evidence type="ECO:0000256" key="1">
    <source>
        <dbReference type="SAM" id="MobiDB-lite"/>
    </source>
</evidence>
<proteinExistence type="predicted"/>
<evidence type="ECO:0000313" key="2">
    <source>
        <dbReference type="EMBL" id="CAG9532590.1"/>
    </source>
</evidence>
<reference evidence="2" key="1">
    <citation type="submission" date="2021-09" db="EMBL/GenBank/DDBJ databases">
        <authorList>
            <consortium name="Pathogen Informatics"/>
        </authorList>
    </citation>
    <scope>NUCLEOTIDE SEQUENCE</scope>
</reference>
<dbReference type="EMBL" id="CAKAEH010001028">
    <property type="protein sequence ID" value="CAG9532590.1"/>
    <property type="molecule type" value="Genomic_DNA"/>
</dbReference>
<dbReference type="SUPFAM" id="SSF101447">
    <property type="entry name" value="Formin homology 2 domain (FH2 domain)"/>
    <property type="match status" value="1"/>
</dbReference>
<sequence>MMVRTMLRIPTPPPPPPPPPPPSGIQVKSKNGSSSGGTKWTLRTEARDGGNKNSMTSKAEGVIEIPKPQSVASLREQIARKLEVKMPSIPPLSSGSSMTIANGRAKSPLWISSSNEQYPYVPQHDDASKLRHVEPKMSKPSSNSQSLNHTTLQKQLSVVHEPMERHISCITPVPFNRTATLSSSVIISPNILNIYSNNISVVPTSSSSATFSLPSIIHKHKVNSDHTCSPASDMAGSDQLNDYQKLKPVKEKVDDHPQPSLSSTTSSIANGTIGFHHSTISENTATPLLTLNPPSFFVNGQNTDRNETAFRILGIPASVNHDDIVPTSNHSTDIAQEVGSQFGASSSSIVTTSTPACEMLPLWKPMELRTKMQSIGGHLHQFQSENLTANAILKKCNSHHSAPKREFHGTTDTIPDDHTENSSWYRTMFKKMHVVDQLGKLFYDYFYLNED</sequence>
<feature type="compositionally biased region" description="Polar residues" evidence="1">
    <location>
        <begin position="139"/>
        <end position="154"/>
    </location>
</feature>
<keyword evidence="3" id="KW-1185">Reference proteome</keyword>
<accession>A0A8J2MKW4</accession>
<name>A0A8J2MKW4_9BILA</name>
<feature type="region of interest" description="Disordered" evidence="1">
    <location>
        <begin position="1"/>
        <end position="61"/>
    </location>
</feature>